<accession>A0A4Q0VDC8</accession>
<comment type="caution">
    <text evidence="2">The sequence shown here is derived from an EMBL/GenBank/DDBJ whole genome shotgun (WGS) entry which is preliminary data.</text>
</comment>
<sequence>MLGDVVMKYLFVDGRISIEEEYNLMSLEYNIIKCPIFSLLYYAISGHPDILIHVLDEKNLILHKDIDKEFIKKLKNLNFNIKLSKNSLSSSYPMNIGLNAVNLSNVFIHNLKYTDPVLIENVKDKNLINVKQGYTKCSVAVVSDNAIITSDKIIAQKAKEVSIDVLLIPPGDIILPGLDYGFIGGCCGLIEKDLMAFFGDLNYFNYGNEIKEFLYKHNVTPIYLKKGKLIDRGSILINR</sequence>
<dbReference type="EMBL" id="QMAP01000005">
    <property type="protein sequence ID" value="RXI48990.1"/>
    <property type="molecule type" value="Genomic_DNA"/>
</dbReference>
<evidence type="ECO:0000313" key="3">
    <source>
        <dbReference type="Proteomes" id="UP000290921"/>
    </source>
</evidence>
<dbReference type="Pfam" id="PF21778">
    <property type="entry name" value="DUF6873"/>
    <property type="match status" value="1"/>
</dbReference>
<feature type="domain" description="DUF6873" evidence="1">
    <location>
        <begin position="11"/>
        <end position="236"/>
    </location>
</feature>
<reference evidence="2 3" key="1">
    <citation type="submission" date="2018-06" db="EMBL/GenBank/DDBJ databases">
        <title>Genome conservation of Clostridium tetani.</title>
        <authorList>
            <person name="Bruggemann H."/>
            <person name="Popoff M.R."/>
        </authorList>
    </citation>
    <scope>NUCLEOTIDE SEQUENCE [LARGE SCALE GENOMIC DNA]</scope>
    <source>
        <strain evidence="2 3">2017.061</strain>
    </source>
</reference>
<dbReference type="Proteomes" id="UP000290921">
    <property type="component" value="Unassembled WGS sequence"/>
</dbReference>
<evidence type="ECO:0000259" key="1">
    <source>
        <dbReference type="Pfam" id="PF21778"/>
    </source>
</evidence>
<protein>
    <recommendedName>
        <fullName evidence="1">DUF6873 domain-containing protein</fullName>
    </recommendedName>
</protein>
<gene>
    <name evidence="2" type="ORF">DP130_06150</name>
</gene>
<organism evidence="2 3">
    <name type="scientific">Clostridium tetani</name>
    <dbReference type="NCBI Taxonomy" id="1513"/>
    <lineage>
        <taxon>Bacteria</taxon>
        <taxon>Bacillati</taxon>
        <taxon>Bacillota</taxon>
        <taxon>Clostridia</taxon>
        <taxon>Eubacteriales</taxon>
        <taxon>Clostridiaceae</taxon>
        <taxon>Clostridium</taxon>
    </lineage>
</organism>
<proteinExistence type="predicted"/>
<dbReference type="InterPro" id="IPR049238">
    <property type="entry name" value="DUF6873"/>
</dbReference>
<dbReference type="AlphaFoldDB" id="A0A4Q0VDC8"/>
<name>A0A4Q0VDC8_CLOTA</name>
<evidence type="ECO:0000313" key="2">
    <source>
        <dbReference type="EMBL" id="RXI48990.1"/>
    </source>
</evidence>